<keyword evidence="1 5" id="KW-0479">Metal-binding</keyword>
<dbReference type="PROSITE" id="PS50809">
    <property type="entry name" value="DM_2"/>
    <property type="match status" value="1"/>
</dbReference>
<sequence>MALSRPIKPNLSCSEEHQPSSSVQGCPETSSVSADGALAGRGGGGGGGERRVPKCARCRNHNLSSVLKGHKRYCPFARCQCHLCELTLQRQKIMAQQVALSRAHAQDVARVTLLQEDQRQHNPQEILATADGLRTEIGKRELSVNGDSISLHHPALDWSLQQQQQQQATTSSSYIHGLSAPIPSPFPSLCDPFRLPYLFPSVFQPPSTSVSPLPLSALRQPPGAVSHFLHCPLCASRMTSEVELRHHQCETN</sequence>
<dbReference type="Gene3D" id="4.10.1040.10">
    <property type="entry name" value="DM DNA-binding domain"/>
    <property type="match status" value="1"/>
</dbReference>
<dbReference type="InterPro" id="IPR001275">
    <property type="entry name" value="DM_DNA-bd"/>
</dbReference>
<dbReference type="PANTHER" id="PTHR12322">
    <property type="entry name" value="DOUBLESEX AND MAB-3 RELATED TRANSCRIPTION FACTOR DMRT"/>
    <property type="match status" value="1"/>
</dbReference>
<dbReference type="SUPFAM" id="SSF82927">
    <property type="entry name" value="Cysteine-rich DNA binding domain, (DM domain)"/>
    <property type="match status" value="1"/>
</dbReference>
<accession>A0A8K1DYQ6</accession>
<feature type="domain" description="DM" evidence="7">
    <location>
        <begin position="55"/>
        <end position="102"/>
    </location>
</feature>
<keyword evidence="3 5" id="KW-0238">DNA-binding</keyword>
<protein>
    <submittedName>
        <fullName evidence="8">Doublesex</fullName>
    </submittedName>
</protein>
<feature type="region of interest" description="Disordered" evidence="6">
    <location>
        <begin position="1"/>
        <end position="51"/>
    </location>
</feature>
<dbReference type="GO" id="GO:0000978">
    <property type="term" value="F:RNA polymerase II cis-regulatory region sequence-specific DNA binding"/>
    <property type="evidence" value="ECO:0007669"/>
    <property type="project" value="TreeGrafter"/>
</dbReference>
<dbReference type="PROSITE" id="PS40000">
    <property type="entry name" value="DM_1"/>
    <property type="match status" value="1"/>
</dbReference>
<evidence type="ECO:0000256" key="2">
    <source>
        <dbReference type="ARBA" id="ARBA00022833"/>
    </source>
</evidence>
<dbReference type="PANTHER" id="PTHR12322:SF116">
    <property type="entry name" value="DOUBLESEX-MAB RELATED 99B"/>
    <property type="match status" value="1"/>
</dbReference>
<evidence type="ECO:0000256" key="5">
    <source>
        <dbReference type="PROSITE-ProRule" id="PRU00070"/>
    </source>
</evidence>
<keyword evidence="4 5" id="KW-0539">Nucleus</keyword>
<dbReference type="GO" id="GO:0046872">
    <property type="term" value="F:metal ion binding"/>
    <property type="evidence" value="ECO:0007669"/>
    <property type="project" value="UniProtKB-KW"/>
</dbReference>
<proteinExistence type="evidence at transcript level"/>
<evidence type="ECO:0000256" key="3">
    <source>
        <dbReference type="ARBA" id="ARBA00023125"/>
    </source>
</evidence>
<evidence type="ECO:0000256" key="4">
    <source>
        <dbReference type="ARBA" id="ARBA00023242"/>
    </source>
</evidence>
<dbReference type="FunFam" id="4.10.1040.10:FF:000001">
    <property type="entry name" value="doublesex- and mab-3-related transcription factor 1"/>
    <property type="match status" value="1"/>
</dbReference>
<dbReference type="InterPro" id="IPR026607">
    <property type="entry name" value="DMRT"/>
</dbReference>
<dbReference type="GO" id="GO:0007548">
    <property type="term" value="P:sex differentiation"/>
    <property type="evidence" value="ECO:0007669"/>
    <property type="project" value="TreeGrafter"/>
</dbReference>
<dbReference type="GO" id="GO:0000981">
    <property type="term" value="F:DNA-binding transcription factor activity, RNA polymerase II-specific"/>
    <property type="evidence" value="ECO:0007669"/>
    <property type="project" value="TreeGrafter"/>
</dbReference>
<comment type="subcellular location">
    <subcellularLocation>
        <location evidence="5">Nucleus</location>
    </subcellularLocation>
</comment>
<reference evidence="8" key="1">
    <citation type="submission" date="2020-03" db="EMBL/GenBank/DDBJ databases">
        <authorList>
            <person name="Zhao Y."/>
            <person name="Wang Y."/>
            <person name="Zhao D.-G."/>
        </authorList>
    </citation>
    <scope>NUCLEOTIDE SEQUENCE</scope>
</reference>
<feature type="compositionally biased region" description="Polar residues" evidence="6">
    <location>
        <begin position="19"/>
        <end position="33"/>
    </location>
</feature>
<name>A0A8K1DYQ6_MACNP</name>
<evidence type="ECO:0000259" key="7">
    <source>
        <dbReference type="PROSITE" id="PS50809"/>
    </source>
</evidence>
<evidence type="ECO:0000256" key="1">
    <source>
        <dbReference type="ARBA" id="ARBA00022723"/>
    </source>
</evidence>
<evidence type="ECO:0000256" key="6">
    <source>
        <dbReference type="SAM" id="MobiDB-lite"/>
    </source>
</evidence>
<keyword evidence="2 5" id="KW-0862">Zinc</keyword>
<feature type="DNA-binding region" description="DM" evidence="5">
    <location>
        <begin position="55"/>
        <end position="102"/>
    </location>
</feature>
<dbReference type="InterPro" id="IPR036407">
    <property type="entry name" value="DM_DNA-bd_sf"/>
</dbReference>
<evidence type="ECO:0000313" key="8">
    <source>
        <dbReference type="EMBL" id="QPC96636.1"/>
    </source>
</evidence>
<organism evidence="8">
    <name type="scientific">Macrobrachium nipponense</name>
    <name type="common">Oriental river shrimp</name>
    <name type="synonym">Palaemon nipponensis</name>
    <dbReference type="NCBI Taxonomy" id="159736"/>
    <lineage>
        <taxon>Eukaryota</taxon>
        <taxon>Metazoa</taxon>
        <taxon>Ecdysozoa</taxon>
        <taxon>Arthropoda</taxon>
        <taxon>Crustacea</taxon>
        <taxon>Multicrustacea</taxon>
        <taxon>Malacostraca</taxon>
        <taxon>Eumalacostraca</taxon>
        <taxon>Eucarida</taxon>
        <taxon>Decapoda</taxon>
        <taxon>Pleocyemata</taxon>
        <taxon>Caridea</taxon>
        <taxon>Palaemonoidea</taxon>
        <taxon>Palaemonidae</taxon>
        <taxon>Macrobrachium</taxon>
    </lineage>
</organism>
<dbReference type="EMBL" id="MT188691">
    <property type="protein sequence ID" value="QPC96636.1"/>
    <property type="molecule type" value="mRNA"/>
</dbReference>
<dbReference type="SMART" id="SM00301">
    <property type="entry name" value="DM"/>
    <property type="match status" value="1"/>
</dbReference>
<dbReference type="AlphaFoldDB" id="A0A8K1DYQ6"/>
<dbReference type="SMR" id="A0A8K1DYQ6"/>
<dbReference type="Pfam" id="PF00751">
    <property type="entry name" value="DM"/>
    <property type="match status" value="1"/>
</dbReference>
<dbReference type="GO" id="GO:0005634">
    <property type="term" value="C:nucleus"/>
    <property type="evidence" value="ECO:0007669"/>
    <property type="project" value="UniProtKB-SubCell"/>
</dbReference>